<sequence>MAPHHGGGHCHVHVPVHHHHHHNHHPVRPVIPVTPVRLVQSRPPVPITPVASVNHHHCPPQNAGPPVIYPIFLPLVACSWHRESQNRRDRHVLKRKAYNDVEQAFIEKAKKNAVVIKLTLQKDKKRFGFSIADSYKPGDLFISKIKKNSPAANEGLCVMETESWRSTALVLKALTRL</sequence>
<keyword evidence="3" id="KW-1185">Reference proteome</keyword>
<dbReference type="Gene3D" id="2.30.42.10">
    <property type="match status" value="1"/>
</dbReference>
<evidence type="ECO:0000313" key="3">
    <source>
        <dbReference type="Proteomes" id="UP000298663"/>
    </source>
</evidence>
<evidence type="ECO:0000256" key="1">
    <source>
        <dbReference type="SAM" id="MobiDB-lite"/>
    </source>
</evidence>
<dbReference type="AlphaFoldDB" id="A0A4U5M103"/>
<dbReference type="Proteomes" id="UP000298663">
    <property type="component" value="Unassembled WGS sequence"/>
</dbReference>
<comment type="caution">
    <text evidence="2">The sequence shown here is derived from an EMBL/GenBank/DDBJ whole genome shotgun (WGS) entry which is preliminary data.</text>
</comment>
<accession>A0A4U5M103</accession>
<reference evidence="2 3" key="1">
    <citation type="journal article" date="2015" name="Genome Biol.">
        <title>Comparative genomics of Steinernema reveals deeply conserved gene regulatory networks.</title>
        <authorList>
            <person name="Dillman A.R."/>
            <person name="Macchietto M."/>
            <person name="Porter C.F."/>
            <person name="Rogers A."/>
            <person name="Williams B."/>
            <person name="Antoshechkin I."/>
            <person name="Lee M.M."/>
            <person name="Goodwin Z."/>
            <person name="Lu X."/>
            <person name="Lewis E.E."/>
            <person name="Goodrich-Blair H."/>
            <person name="Stock S.P."/>
            <person name="Adams B.J."/>
            <person name="Sternberg P.W."/>
            <person name="Mortazavi A."/>
        </authorList>
    </citation>
    <scope>NUCLEOTIDE SEQUENCE [LARGE SCALE GENOMIC DNA]</scope>
    <source>
        <strain evidence="2 3">ALL</strain>
    </source>
</reference>
<dbReference type="InterPro" id="IPR036034">
    <property type="entry name" value="PDZ_sf"/>
</dbReference>
<organism evidence="2 3">
    <name type="scientific">Steinernema carpocapsae</name>
    <name type="common">Entomopathogenic nematode</name>
    <dbReference type="NCBI Taxonomy" id="34508"/>
    <lineage>
        <taxon>Eukaryota</taxon>
        <taxon>Metazoa</taxon>
        <taxon>Ecdysozoa</taxon>
        <taxon>Nematoda</taxon>
        <taxon>Chromadorea</taxon>
        <taxon>Rhabditida</taxon>
        <taxon>Tylenchina</taxon>
        <taxon>Panagrolaimomorpha</taxon>
        <taxon>Strongyloidoidea</taxon>
        <taxon>Steinernematidae</taxon>
        <taxon>Steinernema</taxon>
    </lineage>
</organism>
<dbReference type="SUPFAM" id="SSF50156">
    <property type="entry name" value="PDZ domain-like"/>
    <property type="match status" value="1"/>
</dbReference>
<feature type="region of interest" description="Disordered" evidence="1">
    <location>
        <begin position="1"/>
        <end position="26"/>
    </location>
</feature>
<gene>
    <name evidence="2" type="ORF">L596_026320</name>
</gene>
<protein>
    <recommendedName>
        <fullName evidence="4">PDZ domain-containing protein</fullName>
    </recommendedName>
</protein>
<reference evidence="2 3" key="2">
    <citation type="journal article" date="2019" name="G3 (Bethesda)">
        <title>Hybrid Assembly of the Genome of the Entomopathogenic Nematode Steinernema carpocapsae Identifies the X-Chromosome.</title>
        <authorList>
            <person name="Serra L."/>
            <person name="Macchietto M."/>
            <person name="Macias-Munoz A."/>
            <person name="McGill C.J."/>
            <person name="Rodriguez I.M."/>
            <person name="Rodriguez B."/>
            <person name="Murad R."/>
            <person name="Mortazavi A."/>
        </authorList>
    </citation>
    <scope>NUCLEOTIDE SEQUENCE [LARGE SCALE GENOMIC DNA]</scope>
    <source>
        <strain evidence="2 3">ALL</strain>
    </source>
</reference>
<proteinExistence type="predicted"/>
<evidence type="ECO:0008006" key="4">
    <source>
        <dbReference type="Google" id="ProtNLM"/>
    </source>
</evidence>
<name>A0A4U5M103_STECR</name>
<evidence type="ECO:0000313" key="2">
    <source>
        <dbReference type="EMBL" id="TKR62341.1"/>
    </source>
</evidence>
<dbReference type="EMBL" id="AZBU02000010">
    <property type="protein sequence ID" value="TKR62341.1"/>
    <property type="molecule type" value="Genomic_DNA"/>
</dbReference>